<evidence type="ECO:0000313" key="4">
    <source>
        <dbReference type="Proteomes" id="UP001315686"/>
    </source>
</evidence>
<gene>
    <name evidence="3" type="ORF">IV417_00830</name>
</gene>
<dbReference type="CDD" id="cd00229">
    <property type="entry name" value="SGNH_hydrolase"/>
    <property type="match status" value="1"/>
</dbReference>
<name>A0AAP2G2H6_9RHOB</name>
<keyword evidence="3" id="KW-0378">Hydrolase</keyword>
<accession>A0AAP2G2H6</accession>
<evidence type="ECO:0000259" key="2">
    <source>
        <dbReference type="Pfam" id="PF13472"/>
    </source>
</evidence>
<comment type="caution">
    <text evidence="3">The sequence shown here is derived from an EMBL/GenBank/DDBJ whole genome shotgun (WGS) entry which is preliminary data.</text>
</comment>
<feature type="signal peptide" evidence="1">
    <location>
        <begin position="1"/>
        <end position="21"/>
    </location>
</feature>
<dbReference type="Gene3D" id="3.40.50.1110">
    <property type="entry name" value="SGNH hydrolase"/>
    <property type="match status" value="1"/>
</dbReference>
<dbReference type="PROSITE" id="PS51257">
    <property type="entry name" value="PROKAR_LIPOPROTEIN"/>
    <property type="match status" value="1"/>
</dbReference>
<protein>
    <submittedName>
        <fullName evidence="3">SGNH/GDSL hydrolase family protein</fullName>
    </submittedName>
</protein>
<dbReference type="AlphaFoldDB" id="A0AAP2G2H6"/>
<keyword evidence="4" id="KW-1185">Reference proteome</keyword>
<reference evidence="3 4" key="1">
    <citation type="journal article" date="2021" name="Arch. Microbiol.">
        <title>Harenicola maris gen. nov., sp. nov. isolated from the Sea of Japan shallow sediments.</title>
        <authorList>
            <person name="Romanenko L.A."/>
            <person name="Kurilenko V.V."/>
            <person name="Chernysheva N.Y."/>
            <person name="Tekutyeva L.A."/>
            <person name="Velansky P.V."/>
            <person name="Svetashev V.I."/>
            <person name="Isaeva M.P."/>
        </authorList>
    </citation>
    <scope>NUCLEOTIDE SEQUENCE [LARGE SCALE GENOMIC DNA]</scope>
    <source>
        <strain evidence="3 4">KMM 3653</strain>
    </source>
</reference>
<dbReference type="InterPro" id="IPR036514">
    <property type="entry name" value="SGNH_hydro_sf"/>
</dbReference>
<dbReference type="GO" id="GO:0016788">
    <property type="term" value="F:hydrolase activity, acting on ester bonds"/>
    <property type="evidence" value="ECO:0007669"/>
    <property type="project" value="UniProtKB-ARBA"/>
</dbReference>
<organism evidence="3 4">
    <name type="scientific">Harenicola maris</name>
    <dbReference type="NCBI Taxonomy" id="2841044"/>
    <lineage>
        <taxon>Bacteria</taxon>
        <taxon>Pseudomonadati</taxon>
        <taxon>Pseudomonadota</taxon>
        <taxon>Alphaproteobacteria</taxon>
        <taxon>Rhodobacterales</taxon>
        <taxon>Paracoccaceae</taxon>
        <taxon>Harenicola</taxon>
    </lineage>
</organism>
<evidence type="ECO:0000256" key="1">
    <source>
        <dbReference type="SAM" id="SignalP"/>
    </source>
</evidence>
<feature type="chain" id="PRO_5042969239" evidence="1">
    <location>
        <begin position="22"/>
        <end position="278"/>
    </location>
</feature>
<dbReference type="Pfam" id="PF13472">
    <property type="entry name" value="Lipase_GDSL_2"/>
    <property type="match status" value="1"/>
</dbReference>
<dbReference type="EMBL" id="JADQAZ010000001">
    <property type="protein sequence ID" value="MBT0955915.1"/>
    <property type="molecule type" value="Genomic_DNA"/>
</dbReference>
<dbReference type="SUPFAM" id="SSF52266">
    <property type="entry name" value="SGNH hydrolase"/>
    <property type="match status" value="1"/>
</dbReference>
<dbReference type="InterPro" id="IPR013830">
    <property type="entry name" value="SGNH_hydro"/>
</dbReference>
<proteinExistence type="predicted"/>
<keyword evidence="1" id="KW-0732">Signal</keyword>
<evidence type="ECO:0000313" key="3">
    <source>
        <dbReference type="EMBL" id="MBT0955915.1"/>
    </source>
</evidence>
<feature type="domain" description="SGNH hydrolase-type esterase" evidence="2">
    <location>
        <begin position="29"/>
        <end position="207"/>
    </location>
</feature>
<sequence length="278" mass="29621">MRVWLALAGLLALAACAPNRAVMRESVMVIGDSILAWNGGLAPEVMGEALGRRVLDRSRSGARVSGAGGYGFVPEIAAQYRGEAVAWVVMDGGGNDLLGECGCDGCDPVLDGLISADGRSGEIARIVERIRAGGARVLLVGYYPVSDRGGPFEECRDELAVLAERMGRLAALREGVSFASLGEVIGASDLEFYGPDRVHPTEAGSRLIGRFLAEQIEADALRAVEDQRRKTRAAQRRIKAANARKIAEARARSAATGVEVRCRYISTGDFGERLLSCR</sequence>
<dbReference type="Proteomes" id="UP001315686">
    <property type="component" value="Unassembled WGS sequence"/>
</dbReference>
<dbReference type="RefSeq" id="WP_327792135.1">
    <property type="nucleotide sequence ID" value="NZ_JADQAZ010000001.1"/>
</dbReference>